<dbReference type="PROSITE" id="PS51257">
    <property type="entry name" value="PROKAR_LIPOPROTEIN"/>
    <property type="match status" value="1"/>
</dbReference>
<sequence>MRSLPLAAAVVAASVMLVSGCSAADKAQSCVEAPKLISETITKITAAANDPEAMQKEISDGAAKLNDLAADAGDTTLNEALQGMADSLQKLNVDDANAAVDAAQKAATDSATYLKEITEACL</sequence>
<comment type="caution">
    <text evidence="2">The sequence shown here is derived from an EMBL/GenBank/DDBJ whole genome shotgun (WGS) entry which is preliminary data.</text>
</comment>
<dbReference type="AlphaFoldDB" id="A0A8J3U4R9"/>
<dbReference type="RefSeq" id="WP_204074068.1">
    <property type="nucleotide sequence ID" value="NZ_BAABHI010000009.1"/>
</dbReference>
<evidence type="ECO:0000313" key="3">
    <source>
        <dbReference type="Proteomes" id="UP000622547"/>
    </source>
</evidence>
<name>A0A8J3U4R9_9ACTN</name>
<proteinExistence type="predicted"/>
<keyword evidence="3" id="KW-1185">Reference proteome</keyword>
<gene>
    <name evidence="2" type="ORF">Pph01_34570</name>
</gene>
<dbReference type="Proteomes" id="UP000622547">
    <property type="component" value="Unassembled WGS sequence"/>
</dbReference>
<accession>A0A8J3U4R9</accession>
<evidence type="ECO:0000256" key="1">
    <source>
        <dbReference type="SAM" id="SignalP"/>
    </source>
</evidence>
<keyword evidence="1" id="KW-0732">Signal</keyword>
<feature type="signal peptide" evidence="1">
    <location>
        <begin position="1"/>
        <end position="23"/>
    </location>
</feature>
<evidence type="ECO:0000313" key="2">
    <source>
        <dbReference type="EMBL" id="GII38454.1"/>
    </source>
</evidence>
<protein>
    <submittedName>
        <fullName evidence="2">Uncharacterized protein</fullName>
    </submittedName>
</protein>
<reference evidence="2 3" key="1">
    <citation type="submission" date="2021-01" db="EMBL/GenBank/DDBJ databases">
        <title>Whole genome shotgun sequence of Planotetraspora phitsanulokensis NBRC 104273.</title>
        <authorList>
            <person name="Komaki H."/>
            <person name="Tamura T."/>
        </authorList>
    </citation>
    <scope>NUCLEOTIDE SEQUENCE [LARGE SCALE GENOMIC DNA]</scope>
    <source>
        <strain evidence="2 3">NBRC 104273</strain>
    </source>
</reference>
<organism evidence="2 3">
    <name type="scientific">Planotetraspora phitsanulokensis</name>
    <dbReference type="NCBI Taxonomy" id="575192"/>
    <lineage>
        <taxon>Bacteria</taxon>
        <taxon>Bacillati</taxon>
        <taxon>Actinomycetota</taxon>
        <taxon>Actinomycetes</taxon>
        <taxon>Streptosporangiales</taxon>
        <taxon>Streptosporangiaceae</taxon>
        <taxon>Planotetraspora</taxon>
    </lineage>
</organism>
<dbReference type="EMBL" id="BOOP01000013">
    <property type="protein sequence ID" value="GII38454.1"/>
    <property type="molecule type" value="Genomic_DNA"/>
</dbReference>
<feature type="chain" id="PRO_5035324743" evidence="1">
    <location>
        <begin position="24"/>
        <end position="122"/>
    </location>
</feature>